<feature type="compositionally biased region" description="Basic and acidic residues" evidence="4">
    <location>
        <begin position="360"/>
        <end position="370"/>
    </location>
</feature>
<dbReference type="Pfam" id="PF02746">
    <property type="entry name" value="MR_MLE_N"/>
    <property type="match status" value="1"/>
</dbReference>
<dbReference type="InterPro" id="IPR029065">
    <property type="entry name" value="Enolase_C-like"/>
</dbReference>
<organism evidence="6 7">
    <name type="scientific">Blastococcus carthaginiensis</name>
    <dbReference type="NCBI Taxonomy" id="3050034"/>
    <lineage>
        <taxon>Bacteria</taxon>
        <taxon>Bacillati</taxon>
        <taxon>Actinomycetota</taxon>
        <taxon>Actinomycetes</taxon>
        <taxon>Geodermatophilales</taxon>
        <taxon>Geodermatophilaceae</taxon>
        <taxon>Blastococcus</taxon>
    </lineage>
</organism>
<evidence type="ECO:0000256" key="4">
    <source>
        <dbReference type="SAM" id="MobiDB-lite"/>
    </source>
</evidence>
<dbReference type="SMART" id="SM00922">
    <property type="entry name" value="MR_MLE"/>
    <property type="match status" value="1"/>
</dbReference>
<evidence type="ECO:0000256" key="1">
    <source>
        <dbReference type="ARBA" id="ARBA00001946"/>
    </source>
</evidence>
<dbReference type="InterPro" id="IPR013342">
    <property type="entry name" value="Mandelate_racemase_C"/>
</dbReference>
<evidence type="ECO:0000313" key="6">
    <source>
        <dbReference type="EMBL" id="MDP5181674.1"/>
    </source>
</evidence>
<reference evidence="7" key="1">
    <citation type="submission" date="2023-05" db="EMBL/GenBank/DDBJ databases">
        <title>Draft genome of Pseudofrankia sp. BMG5.37.</title>
        <authorList>
            <person name="Gtari M."/>
            <person name="Ghodhbane F."/>
            <person name="Sbissi I."/>
        </authorList>
    </citation>
    <scope>NUCLEOTIDE SEQUENCE [LARGE SCALE GENOMIC DNA]</scope>
    <source>
        <strain evidence="7">BMG 814</strain>
    </source>
</reference>
<dbReference type="PANTHER" id="PTHR13794:SF58">
    <property type="entry name" value="MITOCHONDRIAL ENOLASE SUPERFAMILY MEMBER 1"/>
    <property type="match status" value="1"/>
</dbReference>
<dbReference type="SFLD" id="SFLDG00179">
    <property type="entry name" value="mandelate_racemase"/>
    <property type="match status" value="1"/>
</dbReference>
<dbReference type="InterPro" id="IPR013341">
    <property type="entry name" value="Mandelate_racemase_N_dom"/>
</dbReference>
<dbReference type="PANTHER" id="PTHR13794">
    <property type="entry name" value="ENOLASE SUPERFAMILY, MANDELATE RACEMASE"/>
    <property type="match status" value="1"/>
</dbReference>
<dbReference type="SUPFAM" id="SSF51604">
    <property type="entry name" value="Enolase C-terminal domain-like"/>
    <property type="match status" value="1"/>
</dbReference>
<feature type="domain" description="Mandelate racemase/muconate lactonizing enzyme C-terminal" evidence="5">
    <location>
        <begin position="147"/>
        <end position="248"/>
    </location>
</feature>
<feature type="region of interest" description="Disordered" evidence="4">
    <location>
        <begin position="342"/>
        <end position="370"/>
    </location>
</feature>
<dbReference type="Gene3D" id="3.30.390.10">
    <property type="entry name" value="Enolase-like, N-terminal domain"/>
    <property type="match status" value="1"/>
</dbReference>
<dbReference type="Gene3D" id="3.20.20.120">
    <property type="entry name" value="Enolase-like C-terminal domain"/>
    <property type="match status" value="1"/>
</dbReference>
<comment type="cofactor">
    <cofactor evidence="1">
        <name>Mg(2+)</name>
        <dbReference type="ChEBI" id="CHEBI:18420"/>
    </cofactor>
</comment>
<evidence type="ECO:0000256" key="3">
    <source>
        <dbReference type="ARBA" id="ARBA00022842"/>
    </source>
</evidence>
<evidence type="ECO:0000256" key="2">
    <source>
        <dbReference type="ARBA" id="ARBA00022723"/>
    </source>
</evidence>
<keyword evidence="7" id="KW-1185">Reference proteome</keyword>
<dbReference type="SUPFAM" id="SSF54826">
    <property type="entry name" value="Enolase N-terminal domain-like"/>
    <property type="match status" value="1"/>
</dbReference>
<evidence type="ECO:0000259" key="5">
    <source>
        <dbReference type="SMART" id="SM00922"/>
    </source>
</evidence>
<protein>
    <submittedName>
        <fullName evidence="6">Enolase C-terminal domain-like protein</fullName>
    </submittedName>
</protein>
<dbReference type="PROSITE" id="PS00908">
    <property type="entry name" value="MR_MLE_1"/>
    <property type="match status" value="1"/>
</dbReference>
<keyword evidence="3" id="KW-0460">Magnesium</keyword>
<evidence type="ECO:0000313" key="7">
    <source>
        <dbReference type="Proteomes" id="UP001233673"/>
    </source>
</evidence>
<name>A0ABT9I933_9ACTN</name>
<dbReference type="RefSeq" id="WP_305998390.1">
    <property type="nucleotide sequence ID" value="NZ_JASNFN010000002.1"/>
</dbReference>
<dbReference type="Proteomes" id="UP001233673">
    <property type="component" value="Unassembled WGS sequence"/>
</dbReference>
<comment type="caution">
    <text evidence="6">The sequence shown here is derived from an EMBL/GenBank/DDBJ whole genome shotgun (WGS) entry which is preliminary data.</text>
</comment>
<accession>A0ABT9I933</accession>
<dbReference type="InterPro" id="IPR018110">
    <property type="entry name" value="Mandel_Rmase/mucon_lact_enz_CS"/>
</dbReference>
<dbReference type="SFLD" id="SFLDS00001">
    <property type="entry name" value="Enolase"/>
    <property type="match status" value="1"/>
</dbReference>
<dbReference type="Pfam" id="PF13378">
    <property type="entry name" value="MR_MLE_C"/>
    <property type="match status" value="1"/>
</dbReference>
<proteinExistence type="predicted"/>
<dbReference type="InterPro" id="IPR029017">
    <property type="entry name" value="Enolase-like_N"/>
</dbReference>
<dbReference type="InterPro" id="IPR046945">
    <property type="entry name" value="RHMD-like"/>
</dbReference>
<keyword evidence="2" id="KW-0479">Metal-binding</keyword>
<dbReference type="EMBL" id="JASNFN010000002">
    <property type="protein sequence ID" value="MDP5181674.1"/>
    <property type="molecule type" value="Genomic_DNA"/>
</dbReference>
<dbReference type="InterPro" id="IPR036849">
    <property type="entry name" value="Enolase-like_C_sf"/>
</dbReference>
<gene>
    <name evidence="6" type="ORF">QOZ88_03410</name>
</gene>
<sequence length="370" mass="39255">MTGPSSTPTVDAVDVSVFVVPTEGPEADGTLTWDSTTCVLVQVSGGGRTGLGWTYGPAACATLITDVLADVVRGRPAPAVPAAWEAMVRRCRNAGRPGLVSMAVAAVDTALWDLAARLLDVPLVVLLGQVHDDVAVYGSGGFPTWDEATSARHLEHWVGDLGMSAVKIKIGESWGQQTGRDLDRVRRARDVVGSGVEVFVDANGGYTPGQARRVGRALDDLGVTWFEEPVSSDDLDGLAGLRAVLDTDVAAGEYAYDLAYVQRMCVARAVDCMQLDVTRVAGITEFRRAAAVAAGAGLEVSAHCAPALHAHVAASVPNLRHVEHFVDHARLEPMLFDGVPEVRGGRMRSQTDRPGNGLRLRPDAERYRSA</sequence>